<evidence type="ECO:0000256" key="2">
    <source>
        <dbReference type="ARBA" id="ARBA00004496"/>
    </source>
</evidence>
<dbReference type="Pfam" id="PF03465">
    <property type="entry name" value="eRF1_3"/>
    <property type="match status" value="1"/>
</dbReference>
<reference evidence="8 9" key="1">
    <citation type="submission" date="2013-09" db="EMBL/GenBank/DDBJ databases">
        <title>Corchorus capsularis genome sequencing.</title>
        <authorList>
            <person name="Alam M."/>
            <person name="Haque M.S."/>
            <person name="Islam M.S."/>
            <person name="Emdad E.M."/>
            <person name="Islam M.M."/>
            <person name="Ahmed B."/>
            <person name="Halim A."/>
            <person name="Hossen Q.M.M."/>
            <person name="Hossain M.Z."/>
            <person name="Ahmed R."/>
            <person name="Khan M.M."/>
            <person name="Islam R."/>
            <person name="Rashid M.M."/>
            <person name="Khan S.A."/>
            <person name="Rahman M.S."/>
            <person name="Alam M."/>
        </authorList>
    </citation>
    <scope>NUCLEOTIDE SEQUENCE [LARGE SCALE GENOMIC DNA]</scope>
    <source>
        <strain evidence="9">cv. CVL-1</strain>
        <tissue evidence="8">Whole seedling</tissue>
    </source>
</reference>
<evidence type="ECO:0000256" key="6">
    <source>
        <dbReference type="RuleBase" id="RU362019"/>
    </source>
</evidence>
<evidence type="ECO:0000313" key="8">
    <source>
        <dbReference type="EMBL" id="OMO81928.1"/>
    </source>
</evidence>
<accession>A0A1R3IH59</accession>
<keyword evidence="9" id="KW-1185">Reference proteome</keyword>
<dbReference type="GO" id="GO:0046872">
    <property type="term" value="F:metal ion binding"/>
    <property type="evidence" value="ECO:0007669"/>
    <property type="project" value="UniProtKB-KW"/>
</dbReference>
<dbReference type="AlphaFoldDB" id="A0A1R3IH59"/>
<keyword evidence="4 6" id="KW-0963">Cytoplasm</keyword>
<sequence length="380" mass="42463">MKLVKRNVAPNKSGSVKIILDEQDDLWFVYNLIAKGDTIITDTSRKVIKQSKSYQEFGKLNKIQSKSNESTRVKFKIELEVAAVDYDKDSSTIRVRGANLVANEAMGVGASHTLEIERNKEFELKKDHWDLNAIQILNEASEQVSGADLAVLILQPPGSAQLFLVGKKTTRCANIQASKGGNKTTGNKFFDEIFQAFKKHIDFNIVRCVVLGSPGTLRQQFKDYLFQEATRLNMKAIKENKSRFVMVNIGNKSNLKEVLLDNEVMEVIKGTKAVLEIKAYKEFSDLLMANSDRVCYGPKSVEIANEMNAIETLLITDDLVRCNDIALRQKNMELVKSVQKTGGKAFVFSPLHVSGEQLAKLTGIAAILRFPCPDLEELVL</sequence>
<dbReference type="InterPro" id="IPR038069">
    <property type="entry name" value="Pelota/DOM34_N"/>
</dbReference>
<evidence type="ECO:0000313" key="9">
    <source>
        <dbReference type="Proteomes" id="UP000188268"/>
    </source>
</evidence>
<feature type="domain" description="eRF1/Pelota-like N-terminal" evidence="7">
    <location>
        <begin position="1"/>
        <end position="142"/>
    </location>
</feature>
<protein>
    <recommendedName>
        <fullName evidence="6">Protein pelota homolog</fullName>
    </recommendedName>
</protein>
<keyword evidence="5 6" id="KW-0479">Metal-binding</keyword>
<dbReference type="GO" id="GO:0070651">
    <property type="term" value="P:nonfunctional rRNA decay"/>
    <property type="evidence" value="ECO:0007669"/>
    <property type="project" value="TreeGrafter"/>
</dbReference>
<comment type="subcellular location">
    <subcellularLocation>
        <location evidence="2 6">Cytoplasm</location>
    </subcellularLocation>
</comment>
<dbReference type="SUPFAM" id="SSF55315">
    <property type="entry name" value="L30e-like"/>
    <property type="match status" value="1"/>
</dbReference>
<comment type="caution">
    <text evidence="8">The sequence shown here is derived from an EMBL/GenBank/DDBJ whole genome shotgun (WGS) entry which is preliminary data.</text>
</comment>
<dbReference type="GO" id="GO:0032790">
    <property type="term" value="P:ribosome disassembly"/>
    <property type="evidence" value="ECO:0007669"/>
    <property type="project" value="TreeGrafter"/>
</dbReference>
<dbReference type="GO" id="GO:0070966">
    <property type="term" value="P:nuclear-transcribed mRNA catabolic process, no-go decay"/>
    <property type="evidence" value="ECO:0007669"/>
    <property type="project" value="InterPro"/>
</dbReference>
<dbReference type="Proteomes" id="UP000188268">
    <property type="component" value="Unassembled WGS sequence"/>
</dbReference>
<evidence type="ECO:0000256" key="1">
    <source>
        <dbReference type="ARBA" id="ARBA00001968"/>
    </source>
</evidence>
<dbReference type="PANTHER" id="PTHR10853:SF3">
    <property type="entry name" value="EUKARYOTIC RELEASE FACTOR 1 (ERF1) FAMILY PROTEIN"/>
    <property type="match status" value="1"/>
</dbReference>
<dbReference type="Gramene" id="OMO81928">
    <property type="protein sequence ID" value="OMO81928"/>
    <property type="gene ID" value="CCACVL1_12140"/>
</dbReference>
<dbReference type="InterPro" id="IPR005140">
    <property type="entry name" value="eRF1_Pelota-like_N"/>
</dbReference>
<organism evidence="8 9">
    <name type="scientific">Corchorus capsularis</name>
    <name type="common">Jute</name>
    <dbReference type="NCBI Taxonomy" id="210143"/>
    <lineage>
        <taxon>Eukaryota</taxon>
        <taxon>Viridiplantae</taxon>
        <taxon>Streptophyta</taxon>
        <taxon>Embryophyta</taxon>
        <taxon>Tracheophyta</taxon>
        <taxon>Spermatophyta</taxon>
        <taxon>Magnoliopsida</taxon>
        <taxon>eudicotyledons</taxon>
        <taxon>Gunneridae</taxon>
        <taxon>Pentapetalae</taxon>
        <taxon>rosids</taxon>
        <taxon>malvids</taxon>
        <taxon>Malvales</taxon>
        <taxon>Malvaceae</taxon>
        <taxon>Grewioideae</taxon>
        <taxon>Apeibeae</taxon>
        <taxon>Corchorus</taxon>
    </lineage>
</organism>
<comment type="function">
    <text evidence="6">Component of the Pelota-HBS1L complex, a complex that recognizes stalled ribosomes and triggers the No-Go Decay (NGD) pathway. In the Pelota-HBS1L complex, pelo recognizes ribosomes stalled at the 3' end of an mRNA and engages stalled ribosomes by destabilizing mRNA in the mRNA channel.</text>
</comment>
<dbReference type="SMART" id="SM01194">
    <property type="entry name" value="eRF1_1"/>
    <property type="match status" value="1"/>
</dbReference>
<dbReference type="Gene3D" id="2.30.30.870">
    <property type="entry name" value="Pelota, domain A"/>
    <property type="match status" value="1"/>
</dbReference>
<evidence type="ECO:0000259" key="7">
    <source>
        <dbReference type="SMART" id="SM01194"/>
    </source>
</evidence>
<dbReference type="InterPro" id="IPR058547">
    <property type="entry name" value="Pelota_N"/>
</dbReference>
<evidence type="ECO:0000256" key="4">
    <source>
        <dbReference type="ARBA" id="ARBA00022490"/>
    </source>
</evidence>
<dbReference type="PANTHER" id="PTHR10853">
    <property type="entry name" value="PELOTA"/>
    <property type="match status" value="1"/>
</dbReference>
<comment type="similarity">
    <text evidence="3 6">Belongs to the eukaryotic release factor 1 family. Pelota subfamily.</text>
</comment>
<dbReference type="InterPro" id="IPR029064">
    <property type="entry name" value="Ribosomal_eL30-like_sf"/>
</dbReference>
<dbReference type="EMBL" id="AWWV01010063">
    <property type="protein sequence ID" value="OMO81928.1"/>
    <property type="molecule type" value="Genomic_DNA"/>
</dbReference>
<dbReference type="STRING" id="210143.A0A1R3IH59"/>
<dbReference type="FunFam" id="3.30.1330.30:FF:000008">
    <property type="entry name" value="Protein pelota homolog"/>
    <property type="match status" value="1"/>
</dbReference>
<dbReference type="InterPro" id="IPR042226">
    <property type="entry name" value="eFR1_2_sf"/>
</dbReference>
<dbReference type="GO" id="GO:0070481">
    <property type="term" value="P:nuclear-transcribed mRNA catabolic process, non-stop decay"/>
    <property type="evidence" value="ECO:0007669"/>
    <property type="project" value="InterPro"/>
</dbReference>
<dbReference type="InterPro" id="IPR004405">
    <property type="entry name" value="TF_pelota"/>
</dbReference>
<dbReference type="OrthoDB" id="10249111at2759"/>
<name>A0A1R3IH59_COCAP</name>
<dbReference type="GO" id="GO:0071025">
    <property type="term" value="P:RNA surveillance"/>
    <property type="evidence" value="ECO:0007669"/>
    <property type="project" value="InterPro"/>
</dbReference>
<gene>
    <name evidence="8" type="ORF">CCACVL1_12140</name>
</gene>
<dbReference type="SUPFAM" id="SSF159065">
    <property type="entry name" value="Dom34/Pelota N-terminal domain-like"/>
    <property type="match status" value="1"/>
</dbReference>
<dbReference type="Gene3D" id="3.30.420.60">
    <property type="entry name" value="eRF1 domain 2"/>
    <property type="match status" value="1"/>
</dbReference>
<dbReference type="NCBIfam" id="TIGR00111">
    <property type="entry name" value="pelota"/>
    <property type="match status" value="1"/>
</dbReference>
<dbReference type="InterPro" id="IPR005142">
    <property type="entry name" value="eRF1_3"/>
</dbReference>
<comment type="cofactor">
    <cofactor evidence="1 6">
        <name>a divalent metal cation</name>
        <dbReference type="ChEBI" id="CHEBI:60240"/>
    </cofactor>
</comment>
<dbReference type="SUPFAM" id="SSF53137">
    <property type="entry name" value="Translational machinery components"/>
    <property type="match status" value="1"/>
</dbReference>
<dbReference type="Pfam" id="PF26356">
    <property type="entry name" value="Pelota_N"/>
    <property type="match status" value="1"/>
</dbReference>
<dbReference type="Pfam" id="PF03464">
    <property type="entry name" value="eRF1_2"/>
    <property type="match status" value="1"/>
</dbReference>
<proteinExistence type="inferred from homology"/>
<dbReference type="FunFam" id="2.30.30.870:FF:000002">
    <property type="entry name" value="Protein pelota homolog"/>
    <property type="match status" value="1"/>
</dbReference>
<dbReference type="GO" id="GO:0005737">
    <property type="term" value="C:cytoplasm"/>
    <property type="evidence" value="ECO:0007669"/>
    <property type="project" value="UniProtKB-SubCell"/>
</dbReference>
<evidence type="ECO:0000256" key="5">
    <source>
        <dbReference type="ARBA" id="ARBA00022723"/>
    </source>
</evidence>
<dbReference type="InterPro" id="IPR005141">
    <property type="entry name" value="eRF1_2"/>
</dbReference>
<evidence type="ECO:0000256" key="3">
    <source>
        <dbReference type="ARBA" id="ARBA00009504"/>
    </source>
</evidence>
<dbReference type="Gene3D" id="3.30.1330.30">
    <property type="match status" value="1"/>
</dbReference>